<comment type="subcellular location">
    <subcellularLocation>
        <location evidence="2">Membrane</location>
        <topology evidence="2">Multi-pass membrane protein</topology>
    </subcellularLocation>
</comment>
<keyword evidence="8 9" id="KW-0472">Membrane</keyword>
<evidence type="ECO:0000256" key="6">
    <source>
        <dbReference type="ARBA" id="ARBA00022692"/>
    </source>
</evidence>
<dbReference type="GO" id="GO:0005743">
    <property type="term" value="C:mitochondrial inner membrane"/>
    <property type="evidence" value="ECO:0007669"/>
    <property type="project" value="TreeGrafter"/>
</dbReference>
<keyword evidence="7 9" id="KW-1133">Transmembrane helix</keyword>
<dbReference type="Pfam" id="PF01040">
    <property type="entry name" value="UbiA"/>
    <property type="match status" value="1"/>
</dbReference>
<dbReference type="EMBL" id="GL876966">
    <property type="protein sequence ID" value="KLU82801.1"/>
    <property type="molecule type" value="Genomic_DNA"/>
</dbReference>
<dbReference type="OrthoDB" id="18170at2759"/>
<keyword evidence="6 9" id="KW-0812">Transmembrane</keyword>
<accession>A0A0H2TMM5</accession>
<dbReference type="GO" id="GO:0008412">
    <property type="term" value="F:4-hydroxybenzoate polyprenyltransferase activity"/>
    <property type="evidence" value="ECO:0007669"/>
    <property type="project" value="TreeGrafter"/>
</dbReference>
<evidence type="ECO:0000256" key="1">
    <source>
        <dbReference type="ARBA" id="ARBA00001946"/>
    </source>
</evidence>
<feature type="transmembrane region" description="Helical" evidence="9">
    <location>
        <begin position="117"/>
        <end position="135"/>
    </location>
</feature>
<evidence type="ECO:0000256" key="7">
    <source>
        <dbReference type="ARBA" id="ARBA00022989"/>
    </source>
</evidence>
<dbReference type="PANTHER" id="PTHR11048:SF28">
    <property type="entry name" value="4-HYDROXYBENZOATE POLYPRENYLTRANSFERASE, MITOCHONDRIAL"/>
    <property type="match status" value="1"/>
</dbReference>
<dbReference type="GO" id="GO:0006744">
    <property type="term" value="P:ubiquinone biosynthetic process"/>
    <property type="evidence" value="ECO:0007669"/>
    <property type="project" value="TreeGrafter"/>
</dbReference>
<feature type="transmembrane region" description="Helical" evidence="9">
    <location>
        <begin position="58"/>
        <end position="77"/>
    </location>
</feature>
<evidence type="ECO:0000256" key="4">
    <source>
        <dbReference type="ARBA" id="ARBA00005985"/>
    </source>
</evidence>
<evidence type="ECO:0000256" key="2">
    <source>
        <dbReference type="ARBA" id="ARBA00004141"/>
    </source>
</evidence>
<dbReference type="Gene3D" id="1.20.120.1780">
    <property type="entry name" value="UbiA prenyltransferase"/>
    <property type="match status" value="1"/>
</dbReference>
<feature type="non-terminal residue" evidence="10">
    <location>
        <position position="1"/>
    </location>
</feature>
<dbReference type="InterPro" id="IPR000537">
    <property type="entry name" value="UbiA_prenyltransferase"/>
</dbReference>
<evidence type="ECO:0000256" key="3">
    <source>
        <dbReference type="ARBA" id="ARBA00004721"/>
    </source>
</evidence>
<evidence type="ECO:0000256" key="5">
    <source>
        <dbReference type="ARBA" id="ARBA00022679"/>
    </source>
</evidence>
<keyword evidence="5" id="KW-0808">Transferase</keyword>
<protein>
    <recommendedName>
        <fullName evidence="11">4-hydroxybenzoate octaprenyltransferase</fullName>
    </recommendedName>
</protein>
<dbReference type="InterPro" id="IPR039653">
    <property type="entry name" value="Prenyltransferase"/>
</dbReference>
<dbReference type="FunFam" id="1.20.120.1780:FF:000001">
    <property type="entry name" value="4-hydroxybenzoate octaprenyltransferase"/>
    <property type="match status" value="1"/>
</dbReference>
<comment type="cofactor">
    <cofactor evidence="1">
        <name>Mg(2+)</name>
        <dbReference type="ChEBI" id="CHEBI:18420"/>
    </cofactor>
</comment>
<evidence type="ECO:0000256" key="9">
    <source>
        <dbReference type="SAM" id="Phobius"/>
    </source>
</evidence>
<proteinExistence type="inferred from homology"/>
<gene>
    <name evidence="10" type="ORF">MAPG_01869</name>
</gene>
<feature type="transmembrane region" description="Helical" evidence="9">
    <location>
        <begin position="83"/>
        <end position="105"/>
    </location>
</feature>
<evidence type="ECO:0000313" key="10">
    <source>
        <dbReference type="EMBL" id="KLU82801.1"/>
    </source>
</evidence>
<comment type="pathway">
    <text evidence="3">Secondary metabolite biosynthesis; terpenoid biosynthesis.</text>
</comment>
<feature type="transmembrane region" description="Helical" evidence="9">
    <location>
        <begin position="14"/>
        <end position="37"/>
    </location>
</feature>
<dbReference type="VEuPathDB" id="FungiDB:MAPG_01869"/>
<evidence type="ECO:0008006" key="11">
    <source>
        <dbReference type="Google" id="ProtNLM"/>
    </source>
</evidence>
<sequence length="136" mass="14139">AAVGVEAPWRDPSILALVAASTLWVVVYDSIYARLDLASDRKIGVKSMAVLIAGNPRAWMSAMVLVMGAALVAAGHLGGMGQAYYTVSVAGSLASVGWMVAAVDLDSPASCWAWFSKGYWLTSATLLGGLVAEYLA</sequence>
<name>A0A0H2TMM5_MAGP6</name>
<reference evidence="10" key="2">
    <citation type="submission" date="2011-03" db="EMBL/GenBank/DDBJ databases">
        <title>Annotation of Magnaporthe poae ATCC 64411.</title>
        <authorList>
            <person name="Ma L.-J."/>
            <person name="Dead R."/>
            <person name="Young S.K."/>
            <person name="Zeng Q."/>
            <person name="Gargeya S."/>
            <person name="Fitzgerald M."/>
            <person name="Haas B."/>
            <person name="Abouelleil A."/>
            <person name="Alvarado L."/>
            <person name="Arachchi H.M."/>
            <person name="Berlin A."/>
            <person name="Brown A."/>
            <person name="Chapman S.B."/>
            <person name="Chen Z."/>
            <person name="Dunbar C."/>
            <person name="Freedman E."/>
            <person name="Gearin G."/>
            <person name="Gellesch M."/>
            <person name="Goldberg J."/>
            <person name="Griggs A."/>
            <person name="Gujja S."/>
            <person name="Heiman D."/>
            <person name="Howarth C."/>
            <person name="Larson L."/>
            <person name="Lui A."/>
            <person name="MacDonald P.J.P."/>
            <person name="Mehta T."/>
            <person name="Montmayeur A."/>
            <person name="Murphy C."/>
            <person name="Neiman D."/>
            <person name="Pearson M."/>
            <person name="Priest M."/>
            <person name="Roberts A."/>
            <person name="Saif S."/>
            <person name="Shea T."/>
            <person name="Shenoy N."/>
            <person name="Sisk P."/>
            <person name="Stolte C."/>
            <person name="Sykes S."/>
            <person name="Yandava C."/>
            <person name="Wortman J."/>
            <person name="Nusbaum C."/>
            <person name="Birren B."/>
        </authorList>
    </citation>
    <scope>NUCLEOTIDE SEQUENCE</scope>
    <source>
        <strain evidence="10">ATCC 64411</strain>
    </source>
</reference>
<reference evidence="10" key="1">
    <citation type="submission" date="2010-05" db="EMBL/GenBank/DDBJ databases">
        <title>The Genome Sequence of Magnaporthe poae strain ATCC 64411.</title>
        <authorList>
            <consortium name="The Broad Institute Genome Sequencing Platform"/>
            <consortium name="Broad Institute Genome Sequencing Center for Infectious Disease"/>
            <person name="Ma L.-J."/>
            <person name="Dead R."/>
            <person name="Young S."/>
            <person name="Zeng Q."/>
            <person name="Koehrsen M."/>
            <person name="Alvarado L."/>
            <person name="Berlin A."/>
            <person name="Chapman S.B."/>
            <person name="Chen Z."/>
            <person name="Freedman E."/>
            <person name="Gellesch M."/>
            <person name="Goldberg J."/>
            <person name="Griggs A."/>
            <person name="Gujja S."/>
            <person name="Heilman E.R."/>
            <person name="Heiman D."/>
            <person name="Hepburn T."/>
            <person name="Howarth C."/>
            <person name="Jen D."/>
            <person name="Larson L."/>
            <person name="Mehta T."/>
            <person name="Neiman D."/>
            <person name="Pearson M."/>
            <person name="Roberts A."/>
            <person name="Saif S."/>
            <person name="Shea T."/>
            <person name="Shenoy N."/>
            <person name="Sisk P."/>
            <person name="Stolte C."/>
            <person name="Sykes S."/>
            <person name="Walk T."/>
            <person name="White J."/>
            <person name="Yandava C."/>
            <person name="Haas B."/>
            <person name="Nusbaum C."/>
            <person name="Birren B."/>
        </authorList>
    </citation>
    <scope>NUCLEOTIDE SEQUENCE</scope>
    <source>
        <strain evidence="10">ATCC 64411</strain>
    </source>
</reference>
<dbReference type="PANTHER" id="PTHR11048">
    <property type="entry name" value="PRENYLTRANSFERASES"/>
    <property type="match status" value="1"/>
</dbReference>
<evidence type="ECO:0000256" key="8">
    <source>
        <dbReference type="ARBA" id="ARBA00023136"/>
    </source>
</evidence>
<organism evidence="10">
    <name type="scientific">Magnaporthiopsis poae (strain ATCC 64411 / 73-15)</name>
    <name type="common">Kentucky bluegrass fungus</name>
    <name type="synonym">Magnaporthe poae</name>
    <dbReference type="NCBI Taxonomy" id="644358"/>
    <lineage>
        <taxon>Eukaryota</taxon>
        <taxon>Fungi</taxon>
        <taxon>Dikarya</taxon>
        <taxon>Ascomycota</taxon>
        <taxon>Pezizomycotina</taxon>
        <taxon>Sordariomycetes</taxon>
        <taxon>Sordariomycetidae</taxon>
        <taxon>Magnaporthales</taxon>
        <taxon>Magnaporthaceae</taxon>
        <taxon>Magnaporthiopsis</taxon>
    </lineage>
</organism>
<comment type="similarity">
    <text evidence="4">Belongs to the UbiA prenyltransferase family.</text>
</comment>
<dbReference type="AlphaFoldDB" id="A0A0H2TMM5"/>